<proteinExistence type="predicted"/>
<dbReference type="Proteomes" id="UP000325440">
    <property type="component" value="Unassembled WGS sequence"/>
</dbReference>
<feature type="transmembrane region" description="Helical" evidence="1">
    <location>
        <begin position="102"/>
        <end position="121"/>
    </location>
</feature>
<reference evidence="2 3" key="1">
    <citation type="submission" date="2019-08" db="EMBL/GenBank/DDBJ databases">
        <authorList>
            <person name="Alioto T."/>
            <person name="Alioto T."/>
            <person name="Gomez Garrido J."/>
        </authorList>
    </citation>
    <scope>NUCLEOTIDE SEQUENCE [LARGE SCALE GENOMIC DNA]</scope>
</reference>
<dbReference type="EMBL" id="CABPRJ010000965">
    <property type="protein sequence ID" value="VVC33243.1"/>
    <property type="molecule type" value="Genomic_DNA"/>
</dbReference>
<name>A0A5E4MLW9_9HEMI</name>
<protein>
    <submittedName>
        <fullName evidence="2">Uncharacterized protein</fullName>
    </submittedName>
</protein>
<evidence type="ECO:0000313" key="2">
    <source>
        <dbReference type="EMBL" id="VVC33243.1"/>
    </source>
</evidence>
<organism evidence="2 3">
    <name type="scientific">Cinara cedri</name>
    <dbReference type="NCBI Taxonomy" id="506608"/>
    <lineage>
        <taxon>Eukaryota</taxon>
        <taxon>Metazoa</taxon>
        <taxon>Ecdysozoa</taxon>
        <taxon>Arthropoda</taxon>
        <taxon>Hexapoda</taxon>
        <taxon>Insecta</taxon>
        <taxon>Pterygota</taxon>
        <taxon>Neoptera</taxon>
        <taxon>Paraneoptera</taxon>
        <taxon>Hemiptera</taxon>
        <taxon>Sternorrhyncha</taxon>
        <taxon>Aphidomorpha</taxon>
        <taxon>Aphidoidea</taxon>
        <taxon>Aphididae</taxon>
        <taxon>Lachninae</taxon>
        <taxon>Cinara</taxon>
    </lineage>
</organism>
<dbReference type="AlphaFoldDB" id="A0A5E4MLW9"/>
<keyword evidence="1" id="KW-0812">Transmembrane</keyword>
<evidence type="ECO:0000256" key="1">
    <source>
        <dbReference type="SAM" id="Phobius"/>
    </source>
</evidence>
<evidence type="ECO:0000313" key="3">
    <source>
        <dbReference type="Proteomes" id="UP000325440"/>
    </source>
</evidence>
<keyword evidence="3" id="KW-1185">Reference proteome</keyword>
<sequence>MKKGGWIRLRMLRGQPVYARAVKEVLTTRIEACRFHLGQTWWHKMNSDTKLRIARYQNNVLHKWLKSFFGLPFTALADVEDAFVELISRCPNIKDGHIFSDFVLGTYIECGCLFPFILWAVPPS</sequence>
<keyword evidence="1" id="KW-1133">Transmembrane helix</keyword>
<keyword evidence="1" id="KW-0472">Membrane</keyword>
<gene>
    <name evidence="2" type="ORF">CINCED_3A006905</name>
</gene>
<accession>A0A5E4MLW9</accession>
<dbReference type="OrthoDB" id="6618987at2759"/>